<dbReference type="CDD" id="cd03443">
    <property type="entry name" value="PaaI_thioesterase"/>
    <property type="match status" value="1"/>
</dbReference>
<dbReference type="InterPro" id="IPR029069">
    <property type="entry name" value="HotDog_dom_sf"/>
</dbReference>
<evidence type="ECO:0000313" key="4">
    <source>
        <dbReference type="Proteomes" id="UP001596002"/>
    </source>
</evidence>
<organism evidence="3 4">
    <name type="scientific">Effusibacillus consociatus</name>
    <dbReference type="NCBI Taxonomy" id="1117041"/>
    <lineage>
        <taxon>Bacteria</taxon>
        <taxon>Bacillati</taxon>
        <taxon>Bacillota</taxon>
        <taxon>Bacilli</taxon>
        <taxon>Bacillales</taxon>
        <taxon>Alicyclobacillaceae</taxon>
        <taxon>Effusibacillus</taxon>
    </lineage>
</organism>
<keyword evidence="1 3" id="KW-0378">Hydrolase</keyword>
<accession>A0ABV9Q8Y1</accession>
<gene>
    <name evidence="3" type="ORF">ACFO8Q_23710</name>
</gene>
<dbReference type="EMBL" id="JBHSHC010000158">
    <property type="protein sequence ID" value="MFC4770288.1"/>
    <property type="molecule type" value="Genomic_DNA"/>
</dbReference>
<name>A0ABV9Q8Y1_9BACL</name>
<evidence type="ECO:0000256" key="1">
    <source>
        <dbReference type="ARBA" id="ARBA00022801"/>
    </source>
</evidence>
<dbReference type="PANTHER" id="PTHR42856">
    <property type="entry name" value="ACYL-COENZYME A THIOESTERASE PAAI"/>
    <property type="match status" value="1"/>
</dbReference>
<dbReference type="EC" id="3.1.2.-" evidence="3"/>
<evidence type="ECO:0000313" key="3">
    <source>
        <dbReference type="EMBL" id="MFC4770288.1"/>
    </source>
</evidence>
<reference evidence="4" key="1">
    <citation type="journal article" date="2019" name="Int. J. Syst. Evol. Microbiol.">
        <title>The Global Catalogue of Microorganisms (GCM) 10K type strain sequencing project: providing services to taxonomists for standard genome sequencing and annotation.</title>
        <authorList>
            <consortium name="The Broad Institute Genomics Platform"/>
            <consortium name="The Broad Institute Genome Sequencing Center for Infectious Disease"/>
            <person name="Wu L."/>
            <person name="Ma J."/>
        </authorList>
    </citation>
    <scope>NUCLEOTIDE SEQUENCE [LARGE SCALE GENOMIC DNA]</scope>
    <source>
        <strain evidence="4">WYCCWR 12678</strain>
    </source>
</reference>
<protein>
    <submittedName>
        <fullName evidence="3">PaaI family thioesterase</fullName>
        <ecNumber evidence="3">3.1.2.-</ecNumber>
    </submittedName>
</protein>
<dbReference type="InterPro" id="IPR003736">
    <property type="entry name" value="PAAI_dom"/>
</dbReference>
<comment type="caution">
    <text evidence="3">The sequence shown here is derived from an EMBL/GenBank/DDBJ whole genome shotgun (WGS) entry which is preliminary data.</text>
</comment>
<dbReference type="RefSeq" id="WP_380029755.1">
    <property type="nucleotide sequence ID" value="NZ_JBHSHC010000158.1"/>
</dbReference>
<dbReference type="Pfam" id="PF03061">
    <property type="entry name" value="4HBT"/>
    <property type="match status" value="1"/>
</dbReference>
<feature type="domain" description="Thioesterase" evidence="2">
    <location>
        <begin position="51"/>
        <end position="123"/>
    </location>
</feature>
<dbReference type="GO" id="GO:0016787">
    <property type="term" value="F:hydrolase activity"/>
    <property type="evidence" value="ECO:0007669"/>
    <property type="project" value="UniProtKB-KW"/>
</dbReference>
<dbReference type="InterPro" id="IPR006683">
    <property type="entry name" value="Thioestr_dom"/>
</dbReference>
<dbReference type="NCBIfam" id="TIGR00369">
    <property type="entry name" value="unchar_dom_1"/>
    <property type="match status" value="1"/>
</dbReference>
<dbReference type="Gene3D" id="3.10.129.10">
    <property type="entry name" value="Hotdog Thioesterase"/>
    <property type="match status" value="1"/>
</dbReference>
<dbReference type="Proteomes" id="UP001596002">
    <property type="component" value="Unassembled WGS sequence"/>
</dbReference>
<sequence>MSNSNDLQELRDYFSTVPFWQYIGCVIEEVEEGHAVLSLKIGQQHLNGNMTVHGGVYATLLDNAMGLASRAEAGRFQATTHMNVHFVAAVSEGTIYARGRTVHRTKRTVTTEARVEKEDGTLLAMATGTFRVFQEPVT</sequence>
<dbReference type="SUPFAM" id="SSF54637">
    <property type="entry name" value="Thioesterase/thiol ester dehydrase-isomerase"/>
    <property type="match status" value="1"/>
</dbReference>
<dbReference type="InterPro" id="IPR052723">
    <property type="entry name" value="Acyl-CoA_thioesterase_PaaI"/>
</dbReference>
<keyword evidence="4" id="KW-1185">Reference proteome</keyword>
<dbReference type="PANTHER" id="PTHR42856:SF1">
    <property type="entry name" value="ACYL-COENZYME A THIOESTERASE PAAI"/>
    <property type="match status" value="1"/>
</dbReference>
<evidence type="ECO:0000259" key="2">
    <source>
        <dbReference type="Pfam" id="PF03061"/>
    </source>
</evidence>
<proteinExistence type="predicted"/>